<sequence length="175" mass="19722">MNKGFVQIYTGEGKGKTTAALGLSFRAAGRGKKVLFVQFLKGIRTGEEVSMGQNEQITHLKLAETVRFFHTLSEEEQGALKSKVKGEWIELMKRIETEPMDILVLDEIMAAMHHGLVEEADVIKLLETRPPHMEVILTGRDPSDRLMQKADLVTEMVNCRHYYSKGVSSRVGIEY</sequence>
<dbReference type="GO" id="GO:0008817">
    <property type="term" value="F:corrinoid adenosyltransferase activity"/>
    <property type="evidence" value="ECO:0007669"/>
    <property type="project" value="InterPro"/>
</dbReference>
<gene>
    <name evidence="1" type="ORF">J3A84_00310</name>
</gene>
<keyword evidence="2" id="KW-1185">Reference proteome</keyword>
<comment type="caution">
    <text evidence="1">The sequence shown here is derived from an EMBL/GenBank/DDBJ whole genome shotgun (WGS) entry which is preliminary data.</text>
</comment>
<dbReference type="GO" id="GO:0005524">
    <property type="term" value="F:ATP binding"/>
    <property type="evidence" value="ECO:0007669"/>
    <property type="project" value="InterPro"/>
</dbReference>
<dbReference type="RefSeq" id="WP_207598003.1">
    <property type="nucleotide sequence ID" value="NZ_JAFNJU010000001.1"/>
</dbReference>
<dbReference type="PANTHER" id="PTHR46638:SF1">
    <property type="entry name" value="CORRINOID ADENOSYLTRANSFERASE"/>
    <property type="match status" value="1"/>
</dbReference>
<dbReference type="Pfam" id="PF02572">
    <property type="entry name" value="CobA_CobO_BtuR"/>
    <property type="match status" value="1"/>
</dbReference>
<dbReference type="Proteomes" id="UP000664218">
    <property type="component" value="Unassembled WGS sequence"/>
</dbReference>
<reference evidence="1" key="1">
    <citation type="submission" date="2021-03" db="EMBL/GenBank/DDBJ databases">
        <title>Proteiniclasticum marinus sp. nov., isolated from tidal flat sediment.</title>
        <authorList>
            <person name="Namirimu T."/>
            <person name="Yang J.-A."/>
            <person name="Yang S.-H."/>
            <person name="Kim Y.-J."/>
            <person name="Kwon K.K."/>
        </authorList>
    </citation>
    <scope>NUCLEOTIDE SEQUENCE</scope>
    <source>
        <strain evidence="1">SCR006</strain>
    </source>
</reference>
<evidence type="ECO:0000313" key="1">
    <source>
        <dbReference type="EMBL" id="MBO1263481.1"/>
    </source>
</evidence>
<accession>A0A939H5F9</accession>
<dbReference type="PIRSF" id="PIRSF015617">
    <property type="entry name" value="Adensltrnsf_CobA"/>
    <property type="match status" value="1"/>
</dbReference>
<evidence type="ECO:0000313" key="2">
    <source>
        <dbReference type="Proteomes" id="UP000664218"/>
    </source>
</evidence>
<protein>
    <submittedName>
        <fullName evidence="1">Cob(I)yrinic acid a,c-diamide adenosyltransferase</fullName>
    </submittedName>
</protein>
<dbReference type="GO" id="GO:0009236">
    <property type="term" value="P:cobalamin biosynthetic process"/>
    <property type="evidence" value="ECO:0007669"/>
    <property type="project" value="InterPro"/>
</dbReference>
<organism evidence="1 2">
    <name type="scientific">Proteiniclasticum aestuarii</name>
    <dbReference type="NCBI Taxonomy" id="2817862"/>
    <lineage>
        <taxon>Bacteria</taxon>
        <taxon>Bacillati</taxon>
        <taxon>Bacillota</taxon>
        <taxon>Clostridia</taxon>
        <taxon>Eubacteriales</taxon>
        <taxon>Clostridiaceae</taxon>
        <taxon>Proteiniclasticum</taxon>
    </lineage>
</organism>
<dbReference type="SUPFAM" id="SSF52540">
    <property type="entry name" value="P-loop containing nucleoside triphosphate hydrolases"/>
    <property type="match status" value="1"/>
</dbReference>
<proteinExistence type="predicted"/>
<dbReference type="EMBL" id="JAFNJU010000001">
    <property type="protein sequence ID" value="MBO1263481.1"/>
    <property type="molecule type" value="Genomic_DNA"/>
</dbReference>
<dbReference type="InterPro" id="IPR003724">
    <property type="entry name" value="CblAdoTrfase_CobA"/>
</dbReference>
<name>A0A939H5F9_9CLOT</name>
<dbReference type="PANTHER" id="PTHR46638">
    <property type="entry name" value="CORRINOID ADENOSYLTRANSFERASE"/>
    <property type="match status" value="1"/>
</dbReference>
<dbReference type="AlphaFoldDB" id="A0A939H5F9"/>
<dbReference type="Gene3D" id="3.40.50.300">
    <property type="entry name" value="P-loop containing nucleotide triphosphate hydrolases"/>
    <property type="match status" value="1"/>
</dbReference>
<dbReference type="InterPro" id="IPR027417">
    <property type="entry name" value="P-loop_NTPase"/>
</dbReference>